<dbReference type="OrthoDB" id="440324at2759"/>
<evidence type="ECO:0000256" key="4">
    <source>
        <dbReference type="ARBA" id="ARBA00023015"/>
    </source>
</evidence>
<dbReference type="GO" id="GO:0000123">
    <property type="term" value="C:histone acetyltransferase complex"/>
    <property type="evidence" value="ECO:0007669"/>
    <property type="project" value="InterPro"/>
</dbReference>
<evidence type="ECO:0000256" key="2">
    <source>
        <dbReference type="ARBA" id="ARBA00010916"/>
    </source>
</evidence>
<keyword evidence="6" id="KW-0804">Transcription</keyword>
<keyword evidence="5" id="KW-0175">Coiled coil</keyword>
<evidence type="ECO:0000256" key="7">
    <source>
        <dbReference type="ARBA" id="ARBA00023242"/>
    </source>
</evidence>
<dbReference type="EMBL" id="GL433840">
    <property type="protein sequence ID" value="EFN57077.1"/>
    <property type="molecule type" value="Genomic_DNA"/>
</dbReference>
<dbReference type="GO" id="GO:0005634">
    <property type="term" value="C:nucleus"/>
    <property type="evidence" value="ECO:0007669"/>
    <property type="project" value="UniProtKB-SubCell"/>
</dbReference>
<dbReference type="GeneID" id="17356402"/>
<organism evidence="9">
    <name type="scientific">Chlorella variabilis</name>
    <name type="common">Green alga</name>
    <dbReference type="NCBI Taxonomy" id="554065"/>
    <lineage>
        <taxon>Eukaryota</taxon>
        <taxon>Viridiplantae</taxon>
        <taxon>Chlorophyta</taxon>
        <taxon>core chlorophytes</taxon>
        <taxon>Trebouxiophyceae</taxon>
        <taxon>Chlorellales</taxon>
        <taxon>Chlorellaceae</taxon>
        <taxon>Chlorella clade</taxon>
        <taxon>Chlorella</taxon>
    </lineage>
</organism>
<evidence type="ECO:0008006" key="10">
    <source>
        <dbReference type="Google" id="ProtNLM"/>
    </source>
</evidence>
<keyword evidence="9" id="KW-1185">Reference proteome</keyword>
<protein>
    <recommendedName>
        <fullName evidence="10">Chromatin modification-related protein MEAF6</fullName>
    </recommendedName>
</protein>
<comment type="subcellular location">
    <subcellularLocation>
        <location evidence="1">Nucleus</location>
    </subcellularLocation>
</comment>
<dbReference type="RefSeq" id="XP_005849179.1">
    <property type="nucleotide sequence ID" value="XM_005849117.1"/>
</dbReference>
<dbReference type="InParanoid" id="E1ZAK0"/>
<evidence type="ECO:0000313" key="9">
    <source>
        <dbReference type="Proteomes" id="UP000008141"/>
    </source>
</evidence>
<evidence type="ECO:0000256" key="3">
    <source>
        <dbReference type="ARBA" id="ARBA00022853"/>
    </source>
</evidence>
<evidence type="ECO:0000256" key="5">
    <source>
        <dbReference type="ARBA" id="ARBA00023054"/>
    </source>
</evidence>
<dbReference type="AlphaFoldDB" id="E1ZAK0"/>
<sequence length="127" mass="13662">MSAPPQQSSALEAFAARREVIAGDIAKLEKQIYELESDYFTADYTNFGNVGFGEFLTSKSAQAKNKNRQFRLEDRVFSLSSITSPGTLEAATTPPDQAAAAVYGGGAAPVPFQARGVAQALPPKRRY</sequence>
<evidence type="ECO:0000256" key="1">
    <source>
        <dbReference type="ARBA" id="ARBA00004123"/>
    </source>
</evidence>
<proteinExistence type="inferred from homology"/>
<dbReference type="GO" id="GO:0006325">
    <property type="term" value="P:chromatin organization"/>
    <property type="evidence" value="ECO:0007669"/>
    <property type="project" value="UniProtKB-KW"/>
</dbReference>
<reference evidence="8 9" key="1">
    <citation type="journal article" date="2010" name="Plant Cell">
        <title>The Chlorella variabilis NC64A genome reveals adaptation to photosymbiosis, coevolution with viruses, and cryptic sex.</title>
        <authorList>
            <person name="Blanc G."/>
            <person name="Duncan G."/>
            <person name="Agarkova I."/>
            <person name="Borodovsky M."/>
            <person name="Gurnon J."/>
            <person name="Kuo A."/>
            <person name="Lindquist E."/>
            <person name="Lucas S."/>
            <person name="Pangilinan J."/>
            <person name="Polle J."/>
            <person name="Salamov A."/>
            <person name="Terry A."/>
            <person name="Yamada T."/>
            <person name="Dunigan D.D."/>
            <person name="Grigoriev I.V."/>
            <person name="Claverie J.M."/>
            <person name="Van Etten J.L."/>
        </authorList>
    </citation>
    <scope>NUCLEOTIDE SEQUENCE [LARGE SCALE GENOMIC DNA]</scope>
    <source>
        <strain evidence="8 9">NC64A</strain>
    </source>
</reference>
<comment type="similarity">
    <text evidence="2">Belongs to the EAF6 family.</text>
</comment>
<evidence type="ECO:0000256" key="6">
    <source>
        <dbReference type="ARBA" id="ARBA00023163"/>
    </source>
</evidence>
<keyword evidence="3" id="KW-0156">Chromatin regulator</keyword>
<dbReference type="PANTHER" id="PTHR13476">
    <property type="entry name" value="CHROMATIN MODIFICATION-RELATED PROTEIN MEAF6"/>
    <property type="match status" value="1"/>
</dbReference>
<accession>E1ZAK0</accession>
<dbReference type="Pfam" id="PF09340">
    <property type="entry name" value="NuA4"/>
    <property type="match status" value="1"/>
</dbReference>
<dbReference type="eggNOG" id="KOG3856">
    <property type="taxonomic scope" value="Eukaryota"/>
</dbReference>
<keyword evidence="4" id="KW-0805">Transcription regulation</keyword>
<name>E1ZAK0_CHLVA</name>
<evidence type="ECO:0000313" key="8">
    <source>
        <dbReference type="EMBL" id="EFN57077.1"/>
    </source>
</evidence>
<dbReference type="Proteomes" id="UP000008141">
    <property type="component" value="Unassembled WGS sequence"/>
</dbReference>
<dbReference type="KEGG" id="cvr:CHLNCDRAFT_143841"/>
<keyword evidence="7" id="KW-0539">Nucleus</keyword>
<gene>
    <name evidence="8" type="ORF">CHLNCDRAFT_143841</name>
</gene>
<dbReference type="InterPro" id="IPR015418">
    <property type="entry name" value="Eaf6"/>
</dbReference>
<dbReference type="STRING" id="554065.E1ZAK0"/>